<evidence type="ECO:0000256" key="2">
    <source>
        <dbReference type="SAM" id="SignalP"/>
    </source>
</evidence>
<feature type="signal peptide" evidence="2">
    <location>
        <begin position="1"/>
        <end position="24"/>
    </location>
</feature>
<reference evidence="3" key="2">
    <citation type="submission" date="2020-02" db="EMBL/GenBank/DDBJ databases">
        <title>Esox lucius (northern pike) genome, fEsoLuc1, primary haplotype.</title>
        <authorList>
            <person name="Myers G."/>
            <person name="Karagic N."/>
            <person name="Meyer A."/>
            <person name="Pippel M."/>
            <person name="Reichard M."/>
            <person name="Winkler S."/>
            <person name="Tracey A."/>
            <person name="Sims Y."/>
            <person name="Howe K."/>
            <person name="Rhie A."/>
            <person name="Formenti G."/>
            <person name="Durbin R."/>
            <person name="Fedrigo O."/>
            <person name="Jarvis E.D."/>
        </authorList>
    </citation>
    <scope>NUCLEOTIDE SEQUENCE [LARGE SCALE GENOMIC DNA]</scope>
</reference>
<dbReference type="PANTHER" id="PTHR15044">
    <property type="entry name" value="NEUROPEPTIDE FF"/>
    <property type="match status" value="1"/>
</dbReference>
<reference evidence="3" key="3">
    <citation type="submission" date="2025-08" db="UniProtKB">
        <authorList>
            <consortium name="Ensembl"/>
        </authorList>
    </citation>
    <scope>IDENTIFICATION</scope>
</reference>
<protein>
    <submittedName>
        <fullName evidence="3">Uncharacterized protein</fullName>
    </submittedName>
</protein>
<organism evidence="3 4">
    <name type="scientific">Esox lucius</name>
    <name type="common">Northern pike</name>
    <dbReference type="NCBI Taxonomy" id="8010"/>
    <lineage>
        <taxon>Eukaryota</taxon>
        <taxon>Metazoa</taxon>
        <taxon>Chordata</taxon>
        <taxon>Craniata</taxon>
        <taxon>Vertebrata</taxon>
        <taxon>Euteleostomi</taxon>
        <taxon>Actinopterygii</taxon>
        <taxon>Neopterygii</taxon>
        <taxon>Teleostei</taxon>
        <taxon>Protacanthopterygii</taxon>
        <taxon>Esociformes</taxon>
        <taxon>Esocidae</taxon>
        <taxon>Esox</taxon>
    </lineage>
</organism>
<keyword evidence="2" id="KW-0732">Signal</keyword>
<proteinExistence type="predicted"/>
<reference evidence="4" key="1">
    <citation type="journal article" date="2014" name="PLoS ONE">
        <title>The genome and linkage map of the northern pike (Esox lucius): conserved synteny revealed between the salmonid sister group and the Neoteleostei.</title>
        <authorList>
            <person name="Rondeau E.B."/>
            <person name="Minkley D.R."/>
            <person name="Leong J.S."/>
            <person name="Messmer A.M."/>
            <person name="Jantzen J.R."/>
            <person name="von Schalburg K.R."/>
            <person name="Lemon C."/>
            <person name="Bird N.H."/>
            <person name="Koop B.F."/>
        </authorList>
    </citation>
    <scope>NUCLEOTIDE SEQUENCE</scope>
</reference>
<keyword evidence="4" id="KW-1185">Reference proteome</keyword>
<dbReference type="PANTHER" id="PTHR15044:SF0">
    <property type="entry name" value="PRO-FMRFAMIDE-RELATED NEUROPEPTIDE FF"/>
    <property type="match status" value="1"/>
</dbReference>
<dbReference type="InterPro" id="IPR008065">
    <property type="entry name" value="NPFF"/>
</dbReference>
<accession>A0A3P8YGC4</accession>
<dbReference type="Bgee" id="ENSELUG00000000577">
    <property type="expression patterns" value="Expressed in ovary and 3 other cell types or tissues"/>
</dbReference>
<dbReference type="PRINTS" id="PR01682">
    <property type="entry name" value="FMRFAMIDEPEP"/>
</dbReference>
<reference evidence="3" key="4">
    <citation type="submission" date="2025-09" db="UniProtKB">
        <authorList>
            <consortium name="Ensembl"/>
        </authorList>
    </citation>
    <scope>IDENTIFICATION</scope>
</reference>
<dbReference type="AlphaFoldDB" id="A0A3P8YGC4"/>
<dbReference type="InParanoid" id="A0A3P8YGC4"/>
<dbReference type="STRING" id="8010.ENSELUP00000015652"/>
<dbReference type="Ensembl" id="ENSELUT00000039437.3">
    <property type="protein sequence ID" value="ENSELUP00000015652.1"/>
    <property type="gene ID" value="ENSELUG00000000577.3"/>
</dbReference>
<dbReference type="GeneTree" id="ENSGT00390000015021"/>
<dbReference type="Pfam" id="PF15085">
    <property type="entry name" value="NPFF"/>
    <property type="match status" value="1"/>
</dbReference>
<feature type="chain" id="PRO_5018050167" evidence="2">
    <location>
        <begin position="25"/>
        <end position="127"/>
    </location>
</feature>
<evidence type="ECO:0000313" key="3">
    <source>
        <dbReference type="Ensembl" id="ENSELUP00000015652.1"/>
    </source>
</evidence>
<sequence>MNVDTAPWVFLVGLLLVMAGVSQCLQEDRGQQINNLLGDSKEILALEGEDMGQEEELDNRFLAAAIRSLLRESPRNIRNPSVLHQPQRFGRNSRGDLVTGDRIHSRDWEQAPGHIWGMAVPQRFGKK</sequence>
<name>A0A3P8YGC4_ESOLU</name>
<evidence type="ECO:0000256" key="1">
    <source>
        <dbReference type="SAM" id="MobiDB-lite"/>
    </source>
</evidence>
<dbReference type="OMA" id="IQPRDWE"/>
<evidence type="ECO:0000313" key="4">
    <source>
        <dbReference type="Proteomes" id="UP000265140"/>
    </source>
</evidence>
<feature type="region of interest" description="Disordered" evidence="1">
    <location>
        <begin position="77"/>
        <end position="98"/>
    </location>
</feature>
<dbReference type="Proteomes" id="UP000265140">
    <property type="component" value="Chromosome 17"/>
</dbReference>
<dbReference type="GO" id="GO:0005184">
    <property type="term" value="F:neuropeptide hormone activity"/>
    <property type="evidence" value="ECO:0007669"/>
    <property type="project" value="InterPro"/>
</dbReference>